<sequence>MGNMDPFTAGERMFNIMSIIFPAMFLLVFGLIIFGIVSSIRQRQRNNKQPVLSVQARIVNKRSNVRSTTHHHDPHNGIHNHSTSTRTHYYVTFEVESGDRMEFQVSGEESGLLAEGDRGKLTFQGTRYLGFQR</sequence>
<dbReference type="EMBL" id="QLUW01000001">
    <property type="protein sequence ID" value="RAP77997.1"/>
    <property type="molecule type" value="Genomic_DNA"/>
</dbReference>
<dbReference type="Pfam" id="PF10694">
    <property type="entry name" value="DUF2500"/>
    <property type="match status" value="1"/>
</dbReference>
<protein>
    <submittedName>
        <fullName evidence="2">DUF2500 domain-containing protein</fullName>
    </submittedName>
</protein>
<dbReference type="RefSeq" id="WP_112881121.1">
    <property type="nucleotide sequence ID" value="NZ_QLUW01000001.1"/>
</dbReference>
<name>A0A328U5A8_9BACL</name>
<accession>A0A328U5A8</accession>
<dbReference type="Proteomes" id="UP000249260">
    <property type="component" value="Unassembled WGS sequence"/>
</dbReference>
<comment type="caution">
    <text evidence="2">The sequence shown here is derived from an EMBL/GenBank/DDBJ whole genome shotgun (WGS) entry which is preliminary data.</text>
</comment>
<reference evidence="2 3" key="1">
    <citation type="submission" date="2018-06" db="EMBL/GenBank/DDBJ databases">
        <title>Paenibacillus montanisoli sp. nov., isolated from mountain area soil.</title>
        <authorList>
            <person name="Wu M."/>
        </authorList>
    </citation>
    <scope>NUCLEOTIDE SEQUENCE [LARGE SCALE GENOMIC DNA]</scope>
    <source>
        <strain evidence="2 3">RA17</strain>
    </source>
</reference>
<keyword evidence="3" id="KW-1185">Reference proteome</keyword>
<evidence type="ECO:0000256" key="1">
    <source>
        <dbReference type="SAM" id="Phobius"/>
    </source>
</evidence>
<evidence type="ECO:0000313" key="3">
    <source>
        <dbReference type="Proteomes" id="UP000249260"/>
    </source>
</evidence>
<feature type="transmembrane region" description="Helical" evidence="1">
    <location>
        <begin position="20"/>
        <end position="40"/>
    </location>
</feature>
<proteinExistence type="predicted"/>
<gene>
    <name evidence="2" type="ORF">DL346_05980</name>
</gene>
<keyword evidence="1" id="KW-0472">Membrane</keyword>
<dbReference type="InterPro" id="IPR019635">
    <property type="entry name" value="DUF2500"/>
</dbReference>
<dbReference type="OrthoDB" id="282886at2"/>
<dbReference type="AlphaFoldDB" id="A0A328U5A8"/>
<organism evidence="2 3">
    <name type="scientific">Paenibacillus montanisoli</name>
    <dbReference type="NCBI Taxonomy" id="2081970"/>
    <lineage>
        <taxon>Bacteria</taxon>
        <taxon>Bacillati</taxon>
        <taxon>Bacillota</taxon>
        <taxon>Bacilli</taxon>
        <taxon>Bacillales</taxon>
        <taxon>Paenibacillaceae</taxon>
        <taxon>Paenibacillus</taxon>
    </lineage>
</organism>
<keyword evidence="1" id="KW-1133">Transmembrane helix</keyword>
<evidence type="ECO:0000313" key="2">
    <source>
        <dbReference type="EMBL" id="RAP77997.1"/>
    </source>
</evidence>
<dbReference type="Gene3D" id="2.40.50.660">
    <property type="match status" value="1"/>
</dbReference>
<keyword evidence="1" id="KW-0812">Transmembrane</keyword>